<name>A0A5B7G8I3_PORTR</name>
<gene>
    <name evidence="1" type="ORF">E2C01_047822</name>
</gene>
<reference evidence="1 2" key="1">
    <citation type="submission" date="2019-05" db="EMBL/GenBank/DDBJ databases">
        <title>Another draft genome of Portunus trituberculatus and its Hox gene families provides insights of decapod evolution.</title>
        <authorList>
            <person name="Jeong J.-H."/>
            <person name="Song I."/>
            <person name="Kim S."/>
            <person name="Choi T."/>
            <person name="Kim D."/>
            <person name="Ryu S."/>
            <person name="Kim W."/>
        </authorList>
    </citation>
    <scope>NUCLEOTIDE SEQUENCE [LARGE SCALE GENOMIC DNA]</scope>
    <source>
        <tissue evidence="1">Muscle</tissue>
    </source>
</reference>
<proteinExistence type="predicted"/>
<sequence>MHHHFTTLHHTQHRLPHHIIPTTLLTSPVHHVTSPHLLQ</sequence>
<organism evidence="1 2">
    <name type="scientific">Portunus trituberculatus</name>
    <name type="common">Swimming crab</name>
    <name type="synonym">Neptunus trituberculatus</name>
    <dbReference type="NCBI Taxonomy" id="210409"/>
    <lineage>
        <taxon>Eukaryota</taxon>
        <taxon>Metazoa</taxon>
        <taxon>Ecdysozoa</taxon>
        <taxon>Arthropoda</taxon>
        <taxon>Crustacea</taxon>
        <taxon>Multicrustacea</taxon>
        <taxon>Malacostraca</taxon>
        <taxon>Eumalacostraca</taxon>
        <taxon>Eucarida</taxon>
        <taxon>Decapoda</taxon>
        <taxon>Pleocyemata</taxon>
        <taxon>Brachyura</taxon>
        <taxon>Eubrachyura</taxon>
        <taxon>Portunoidea</taxon>
        <taxon>Portunidae</taxon>
        <taxon>Portuninae</taxon>
        <taxon>Portunus</taxon>
    </lineage>
</organism>
<protein>
    <submittedName>
        <fullName evidence="1">Uncharacterized protein</fullName>
    </submittedName>
</protein>
<comment type="caution">
    <text evidence="1">The sequence shown here is derived from an EMBL/GenBank/DDBJ whole genome shotgun (WGS) entry which is preliminary data.</text>
</comment>
<evidence type="ECO:0000313" key="1">
    <source>
        <dbReference type="EMBL" id="MPC53919.1"/>
    </source>
</evidence>
<evidence type="ECO:0000313" key="2">
    <source>
        <dbReference type="Proteomes" id="UP000324222"/>
    </source>
</evidence>
<dbReference type="EMBL" id="VSRR010011978">
    <property type="protein sequence ID" value="MPC53919.1"/>
    <property type="molecule type" value="Genomic_DNA"/>
</dbReference>
<dbReference type="Proteomes" id="UP000324222">
    <property type="component" value="Unassembled WGS sequence"/>
</dbReference>
<accession>A0A5B7G8I3</accession>
<keyword evidence="2" id="KW-1185">Reference proteome</keyword>
<dbReference type="AlphaFoldDB" id="A0A5B7G8I3"/>